<sequence>MRRDLVLLAVDDGYPGVTADHSCVFDGWKELGTIITNVVRIVTSFVVRLMDVKCGANKMTMIEAFCDVMLLMKQPNVESIFLNVV</sequence>
<dbReference type="HOGENOM" id="CLU_2515523_0_0_1"/>
<dbReference type="AlphaFoldDB" id="T1JJT8"/>
<reference evidence="2" key="1">
    <citation type="submission" date="2011-05" db="EMBL/GenBank/DDBJ databases">
        <authorList>
            <person name="Richards S.R."/>
            <person name="Qu J."/>
            <person name="Jiang H."/>
            <person name="Jhangiani S.N."/>
            <person name="Agravi P."/>
            <person name="Goodspeed R."/>
            <person name="Gross S."/>
            <person name="Mandapat C."/>
            <person name="Jackson L."/>
            <person name="Mathew T."/>
            <person name="Pu L."/>
            <person name="Thornton R."/>
            <person name="Saada N."/>
            <person name="Wilczek-Boney K.B."/>
            <person name="Lee S."/>
            <person name="Kovar C."/>
            <person name="Wu Y."/>
            <person name="Scherer S.E."/>
            <person name="Worley K.C."/>
            <person name="Muzny D.M."/>
            <person name="Gibbs R."/>
        </authorList>
    </citation>
    <scope>NUCLEOTIDE SEQUENCE</scope>
    <source>
        <strain evidence="2">Brora</strain>
    </source>
</reference>
<keyword evidence="2" id="KW-1185">Reference proteome</keyword>
<organism evidence="1 2">
    <name type="scientific">Strigamia maritima</name>
    <name type="common">European centipede</name>
    <name type="synonym">Geophilus maritimus</name>
    <dbReference type="NCBI Taxonomy" id="126957"/>
    <lineage>
        <taxon>Eukaryota</taxon>
        <taxon>Metazoa</taxon>
        <taxon>Ecdysozoa</taxon>
        <taxon>Arthropoda</taxon>
        <taxon>Myriapoda</taxon>
        <taxon>Chilopoda</taxon>
        <taxon>Pleurostigmophora</taxon>
        <taxon>Geophilomorpha</taxon>
        <taxon>Linotaeniidae</taxon>
        <taxon>Strigamia</taxon>
    </lineage>
</organism>
<dbReference type="EnsemblMetazoa" id="SMAR014118-RA">
    <property type="protein sequence ID" value="SMAR014118-PA"/>
    <property type="gene ID" value="SMAR014118"/>
</dbReference>
<name>T1JJT8_STRMM</name>
<evidence type="ECO:0000313" key="2">
    <source>
        <dbReference type="Proteomes" id="UP000014500"/>
    </source>
</evidence>
<dbReference type="EMBL" id="JH432122">
    <property type="status" value="NOT_ANNOTATED_CDS"/>
    <property type="molecule type" value="Genomic_DNA"/>
</dbReference>
<evidence type="ECO:0000313" key="1">
    <source>
        <dbReference type="EnsemblMetazoa" id="SMAR014118-PA"/>
    </source>
</evidence>
<proteinExistence type="predicted"/>
<reference evidence="1" key="2">
    <citation type="submission" date="2015-02" db="UniProtKB">
        <authorList>
            <consortium name="EnsemblMetazoa"/>
        </authorList>
    </citation>
    <scope>IDENTIFICATION</scope>
</reference>
<protein>
    <submittedName>
        <fullName evidence="1">Uncharacterized protein</fullName>
    </submittedName>
</protein>
<dbReference type="Proteomes" id="UP000014500">
    <property type="component" value="Unassembled WGS sequence"/>
</dbReference>
<accession>T1JJT8</accession>